<feature type="compositionally biased region" description="Basic and acidic residues" evidence="6">
    <location>
        <begin position="646"/>
        <end position="656"/>
    </location>
</feature>
<evidence type="ECO:0000256" key="4">
    <source>
        <dbReference type="ARBA" id="ARBA00022670"/>
    </source>
</evidence>
<reference evidence="9" key="4">
    <citation type="submission" date="2024-02" db="EMBL/GenBank/DDBJ databases">
        <title>Comparative genomics of Cryptococcus and Kwoniella reveals pathogenesis evolution and contrasting modes of karyotype evolution via chromosome fusion or intercentromeric recombination.</title>
        <authorList>
            <person name="Coelho M.A."/>
            <person name="David-Palma M."/>
            <person name="Shea T."/>
            <person name="Bowers K."/>
            <person name="McGinley-Smith S."/>
            <person name="Mohammad A.W."/>
            <person name="Gnirke A."/>
            <person name="Yurkov A.M."/>
            <person name="Nowrousian M."/>
            <person name="Sun S."/>
            <person name="Cuomo C.A."/>
            <person name="Heitman J."/>
        </authorList>
    </citation>
    <scope>NUCLEOTIDE SEQUENCE</scope>
    <source>
        <strain evidence="9">CBS 10737</strain>
    </source>
</reference>
<feature type="compositionally biased region" description="Polar residues" evidence="6">
    <location>
        <begin position="765"/>
        <end position="775"/>
    </location>
</feature>
<evidence type="ECO:0000256" key="5">
    <source>
        <dbReference type="ARBA" id="ARBA00022801"/>
    </source>
</evidence>
<feature type="compositionally biased region" description="Polar residues" evidence="6">
    <location>
        <begin position="623"/>
        <end position="645"/>
    </location>
</feature>
<feature type="region of interest" description="Disordered" evidence="6">
    <location>
        <begin position="155"/>
        <end position="226"/>
    </location>
</feature>
<feature type="compositionally biased region" description="Low complexity" evidence="6">
    <location>
        <begin position="854"/>
        <end position="882"/>
    </location>
</feature>
<dbReference type="Gene3D" id="3.90.70.10">
    <property type="entry name" value="Cysteine proteinases"/>
    <property type="match status" value="2"/>
</dbReference>
<feature type="compositionally biased region" description="Low complexity" evidence="6">
    <location>
        <begin position="942"/>
        <end position="952"/>
    </location>
</feature>
<evidence type="ECO:0000313" key="9">
    <source>
        <dbReference type="EMBL" id="WWC73750.1"/>
    </source>
</evidence>
<dbReference type="PROSITE" id="PS00972">
    <property type="entry name" value="USP_1"/>
    <property type="match status" value="1"/>
</dbReference>
<comment type="similarity">
    <text evidence="2">Belongs to the peptidase C19 family.</text>
</comment>
<dbReference type="GO" id="GO:0005829">
    <property type="term" value="C:cytosol"/>
    <property type="evidence" value="ECO:0007669"/>
    <property type="project" value="TreeGrafter"/>
</dbReference>
<dbReference type="SUPFAM" id="SSF54001">
    <property type="entry name" value="Cysteine proteinases"/>
    <property type="match status" value="1"/>
</dbReference>
<feature type="compositionally biased region" description="Low complexity" evidence="6">
    <location>
        <begin position="802"/>
        <end position="811"/>
    </location>
</feature>
<keyword evidence="10" id="KW-1185">Reference proteome</keyword>
<feature type="compositionally biased region" description="Low complexity" evidence="6">
    <location>
        <begin position="908"/>
        <end position="920"/>
    </location>
</feature>
<feature type="region of interest" description="Disordered" evidence="6">
    <location>
        <begin position="621"/>
        <end position="662"/>
    </location>
</feature>
<dbReference type="InterPro" id="IPR028889">
    <property type="entry name" value="USP"/>
</dbReference>
<feature type="compositionally biased region" description="Gly residues" evidence="6">
    <location>
        <begin position="953"/>
        <end position="965"/>
    </location>
</feature>
<feature type="domain" description="USP" evidence="7">
    <location>
        <begin position="87"/>
        <end position="606"/>
    </location>
</feature>
<reference evidence="8" key="1">
    <citation type="submission" date="2013-07" db="EMBL/GenBank/DDBJ databases">
        <title>The Genome Sequence of Cryptococcus pinus CBS10737.</title>
        <authorList>
            <consortium name="The Broad Institute Genome Sequencing Platform"/>
            <person name="Cuomo C."/>
            <person name="Litvintseva A."/>
            <person name="Chen Y."/>
            <person name="Heitman J."/>
            <person name="Sun S."/>
            <person name="Springer D."/>
            <person name="Dromer F."/>
            <person name="Young S.K."/>
            <person name="Zeng Q."/>
            <person name="Gargeya S."/>
            <person name="Fitzgerald M."/>
            <person name="Abouelleil A."/>
            <person name="Alvarado L."/>
            <person name="Berlin A.M."/>
            <person name="Chapman S.B."/>
            <person name="Dewar J."/>
            <person name="Goldberg J."/>
            <person name="Griggs A."/>
            <person name="Gujja S."/>
            <person name="Hansen M."/>
            <person name="Howarth C."/>
            <person name="Imamovic A."/>
            <person name="Larimer J."/>
            <person name="McCowan C."/>
            <person name="Murphy C."/>
            <person name="Pearson M."/>
            <person name="Priest M."/>
            <person name="Roberts A."/>
            <person name="Saif S."/>
            <person name="Shea T."/>
            <person name="Sykes S."/>
            <person name="Wortman J."/>
            <person name="Nusbaum C."/>
            <person name="Birren B."/>
        </authorList>
    </citation>
    <scope>NUCLEOTIDE SEQUENCE [LARGE SCALE GENOMIC DNA]</scope>
    <source>
        <strain evidence="8">CBS 10737</strain>
    </source>
</reference>
<keyword evidence="5" id="KW-0378">Hydrolase</keyword>
<comment type="catalytic activity">
    <reaction evidence="1">
        <text>Thiol-dependent hydrolysis of ester, thioester, amide, peptide and isopeptide bonds formed by the C-terminal Gly of ubiquitin (a 76-residue protein attached to proteins as an intracellular targeting signal).</text>
        <dbReference type="EC" id="3.4.19.12"/>
    </reaction>
</comment>
<evidence type="ECO:0000256" key="3">
    <source>
        <dbReference type="ARBA" id="ARBA00012759"/>
    </source>
</evidence>
<keyword evidence="4" id="KW-0645">Protease</keyword>
<dbReference type="EMBL" id="CP144529">
    <property type="protein sequence ID" value="WWC73750.1"/>
    <property type="molecule type" value="Genomic_DNA"/>
</dbReference>
<feature type="compositionally biased region" description="Basic and acidic residues" evidence="6">
    <location>
        <begin position="991"/>
        <end position="1001"/>
    </location>
</feature>
<dbReference type="InterPro" id="IPR050164">
    <property type="entry name" value="Peptidase_C19"/>
</dbReference>
<accession>A0A1B9HY77</accession>
<dbReference type="AlphaFoldDB" id="A0A1B9HY77"/>
<dbReference type="PANTHER" id="PTHR24006:SF733">
    <property type="entry name" value="RE52890P"/>
    <property type="match status" value="1"/>
</dbReference>
<feature type="region of interest" description="Disordered" evidence="6">
    <location>
        <begin position="680"/>
        <end position="1001"/>
    </location>
</feature>
<dbReference type="KEGG" id="kpin:30174425"/>
<dbReference type="Pfam" id="PF00443">
    <property type="entry name" value="UCH"/>
    <property type="match status" value="1"/>
</dbReference>
<dbReference type="PROSITE" id="PS00973">
    <property type="entry name" value="USP_2"/>
    <property type="match status" value="1"/>
</dbReference>
<proteinExistence type="inferred from homology"/>
<dbReference type="GO" id="GO:0004843">
    <property type="term" value="F:cysteine-type deubiquitinase activity"/>
    <property type="evidence" value="ECO:0007669"/>
    <property type="project" value="UniProtKB-EC"/>
</dbReference>
<feature type="region of interest" description="Disordered" evidence="6">
    <location>
        <begin position="1"/>
        <end position="69"/>
    </location>
</feature>
<dbReference type="InterPro" id="IPR001394">
    <property type="entry name" value="Peptidase_C19_UCH"/>
</dbReference>
<dbReference type="GO" id="GO:0006508">
    <property type="term" value="P:proteolysis"/>
    <property type="evidence" value="ECO:0007669"/>
    <property type="project" value="UniProtKB-KW"/>
</dbReference>
<dbReference type="Proteomes" id="UP000094020">
    <property type="component" value="Chromosome 11"/>
</dbReference>
<reference evidence="9" key="2">
    <citation type="submission" date="2013-07" db="EMBL/GenBank/DDBJ databases">
        <authorList>
            <consortium name="The Broad Institute Genome Sequencing Platform"/>
            <person name="Cuomo C."/>
            <person name="Litvintseva A."/>
            <person name="Chen Y."/>
            <person name="Heitman J."/>
            <person name="Sun S."/>
            <person name="Springer D."/>
            <person name="Dromer F."/>
            <person name="Young S.K."/>
            <person name="Zeng Q."/>
            <person name="Gargeya S."/>
            <person name="Fitzgerald M."/>
            <person name="Abouelleil A."/>
            <person name="Alvarado L."/>
            <person name="Berlin A.M."/>
            <person name="Chapman S.B."/>
            <person name="Dewar J."/>
            <person name="Goldberg J."/>
            <person name="Griggs A."/>
            <person name="Gujja S."/>
            <person name="Hansen M."/>
            <person name="Howarth C."/>
            <person name="Imamovic A."/>
            <person name="Larimer J."/>
            <person name="McCowan C."/>
            <person name="Murphy C."/>
            <person name="Pearson M."/>
            <person name="Priest M."/>
            <person name="Roberts A."/>
            <person name="Saif S."/>
            <person name="Shea T."/>
            <person name="Sykes S."/>
            <person name="Wortman J."/>
            <person name="Nusbaum C."/>
            <person name="Birren B."/>
        </authorList>
    </citation>
    <scope>NUCLEOTIDE SEQUENCE</scope>
    <source>
        <strain evidence="9">CBS 10737</strain>
    </source>
</reference>
<sequence>MSRLLRGFGTPKQSNDNKVGGSNSNNVTPNGSRPSPTTRRDSVLGEPLESPDLSQSQNNNNSIITASNNKAIPKTPKELVVEKEMLFGLENFGNTCYCNSVIQALYSCEAFKQFVESYPDSKPPLMALGPTPSQKDYNKSMSPILSTFSNGFNGGSQLSPQISKSNPFESPSLNTIASSPNVNNSSSGEKKSRSWTSLGRRPTNSGHGISSANLPTLGGLKEESTNQSPILDEKYSNWKAIEPDPNQSPPSVFQTIQTLFYHLTHSPPHQPLPKKENKDSNSQAQTASLLPGAPPTPIEPTTDGSNKSPTTPGGGINSNVPQGPPLLASLPPPSAARGGGPWQAGKLGRGVVTPEDLLRTVKRENEMFRGMMQQDAHEFLGWLLNQIAEEIELLDKHLKEVNQTINKGSGKTFIQSLFEGVLTNETRCLSCETTSERDELFLDLSIDIEQHTSVTHCLRQFSASEMLCQKNKFYCDSCCGLQEAEKRMKIKKLPNILALHLKRFKYQETTGRYAKLFYRVPFPTQLRLPNTTDDMENPDRLYELFSVVVHIGNGPHHGHYVTLVRSKGRWIMCDDENVEPIDDDDLFRYFGDYPSGAGYVLFYQAVDMDLASLGLKVPEPKTKTTQPVEAQVTQSRTVQALSQPRTELKEVKEHQLVDFSEEPTSIVPTAAVQPSVPAPALAPIESPKQVKKPPPPPPSRKSSTSISGGTITPTGSDSRKNSIPTPRRESVSTPPVQHIVNGNGFIQPQRETQPIPDRQLGFDASPSTVSPTPTRRISGATPPPPPISRGISKSISNGSVLANQTQAQNQTPTKSTTASSRPSTAGSTTFSGLGVNVPNSSAGSNAESVQGIPNGSSTAMSSSIISTSTSSSSGIPTGNSSNVLAKPIPPSQIQSSSIGTGTGNLQPSSMSSSISSNNFSVLGRKPSTTNGGSIGGRDRTISTSSQISNSSGNGNGKEYSGGGSLGRKLSGMSGKLGRSGSMAFGKLGIGKNKDKGDRIGE</sequence>
<evidence type="ECO:0000259" key="7">
    <source>
        <dbReference type="PROSITE" id="PS50235"/>
    </source>
</evidence>
<dbReference type="PANTHER" id="PTHR24006">
    <property type="entry name" value="UBIQUITIN CARBOXYL-TERMINAL HYDROLASE"/>
    <property type="match status" value="1"/>
</dbReference>
<feature type="compositionally biased region" description="Polar residues" evidence="6">
    <location>
        <begin position="302"/>
        <end position="321"/>
    </location>
</feature>
<reference evidence="8" key="3">
    <citation type="submission" date="2016-07" db="EMBL/GenBank/DDBJ databases">
        <title>Evolution of pathogenesis and genome organization in the Tremellales.</title>
        <authorList>
            <person name="Cuomo C."/>
            <person name="Litvintseva A."/>
            <person name="Heitman J."/>
            <person name="Chen Y."/>
            <person name="Sun S."/>
            <person name="Springer D."/>
            <person name="Dromer F."/>
            <person name="Young S."/>
            <person name="Zeng Q."/>
            <person name="Chapman S."/>
            <person name="Gujja S."/>
            <person name="Saif S."/>
            <person name="Birren B."/>
        </authorList>
    </citation>
    <scope>NUCLEOTIDE SEQUENCE</scope>
    <source>
        <strain evidence="8">CBS 10737</strain>
    </source>
</reference>
<feature type="compositionally biased region" description="Polar residues" evidence="6">
    <location>
        <begin position="11"/>
        <end position="37"/>
    </location>
</feature>
<organism evidence="8">
    <name type="scientific">Kwoniella pini CBS 10737</name>
    <dbReference type="NCBI Taxonomy" id="1296096"/>
    <lineage>
        <taxon>Eukaryota</taxon>
        <taxon>Fungi</taxon>
        <taxon>Dikarya</taxon>
        <taxon>Basidiomycota</taxon>
        <taxon>Agaricomycotina</taxon>
        <taxon>Tremellomycetes</taxon>
        <taxon>Tremellales</taxon>
        <taxon>Cryptococcaceae</taxon>
        <taxon>Kwoniella</taxon>
    </lineage>
</organism>
<evidence type="ECO:0000256" key="6">
    <source>
        <dbReference type="SAM" id="MobiDB-lite"/>
    </source>
</evidence>
<evidence type="ECO:0000256" key="2">
    <source>
        <dbReference type="ARBA" id="ARBA00009085"/>
    </source>
</evidence>
<feature type="compositionally biased region" description="Polar residues" evidence="6">
    <location>
        <begin position="194"/>
        <end position="214"/>
    </location>
</feature>
<dbReference type="EC" id="3.4.19.12" evidence="3"/>
<dbReference type="GO" id="GO:0005634">
    <property type="term" value="C:nucleus"/>
    <property type="evidence" value="ECO:0007669"/>
    <property type="project" value="TreeGrafter"/>
</dbReference>
<feature type="compositionally biased region" description="Low complexity" evidence="6">
    <location>
        <begin position="700"/>
        <end position="716"/>
    </location>
</feature>
<dbReference type="InterPro" id="IPR018200">
    <property type="entry name" value="USP_CS"/>
</dbReference>
<dbReference type="GeneID" id="30174425"/>
<dbReference type="GO" id="GO:0016579">
    <property type="term" value="P:protein deubiquitination"/>
    <property type="evidence" value="ECO:0007669"/>
    <property type="project" value="InterPro"/>
</dbReference>
<feature type="compositionally biased region" description="Low complexity" evidence="6">
    <location>
        <begin position="54"/>
        <end position="69"/>
    </location>
</feature>
<evidence type="ECO:0000256" key="1">
    <source>
        <dbReference type="ARBA" id="ARBA00000707"/>
    </source>
</evidence>
<feature type="compositionally biased region" description="Low complexity" evidence="6">
    <location>
        <begin position="966"/>
        <end position="976"/>
    </location>
</feature>
<name>A0A1B9HY77_9TREE</name>
<dbReference type="CDD" id="cd02663">
    <property type="entry name" value="Peptidase_C19G"/>
    <property type="match status" value="1"/>
</dbReference>
<dbReference type="InterPro" id="IPR038765">
    <property type="entry name" value="Papain-like_cys_pep_sf"/>
</dbReference>
<dbReference type="OrthoDB" id="2564321at2759"/>
<dbReference type="STRING" id="1296096.A0A1B9HY77"/>
<feature type="compositionally biased region" description="Polar residues" evidence="6">
    <location>
        <begin position="791"/>
        <end position="801"/>
    </location>
</feature>
<feature type="compositionally biased region" description="Polar residues" evidence="6">
    <location>
        <begin position="812"/>
        <end position="853"/>
    </location>
</feature>
<feature type="region of interest" description="Disordered" evidence="6">
    <location>
        <begin position="264"/>
        <end position="348"/>
    </location>
</feature>
<dbReference type="RefSeq" id="XP_019009407.1">
    <property type="nucleotide sequence ID" value="XM_019157767.1"/>
</dbReference>
<gene>
    <name evidence="8" type="ORF">I206_06056</name>
    <name evidence="9" type="ORF">I206_107722</name>
</gene>
<protein>
    <recommendedName>
        <fullName evidence="3">ubiquitinyl hydrolase 1</fullName>
        <ecNumber evidence="3">3.4.19.12</ecNumber>
    </recommendedName>
</protein>
<dbReference type="EMBL" id="KI894014">
    <property type="protein sequence ID" value="OCF48188.1"/>
    <property type="molecule type" value="Genomic_DNA"/>
</dbReference>
<evidence type="ECO:0000313" key="10">
    <source>
        <dbReference type="Proteomes" id="UP000094020"/>
    </source>
</evidence>
<feature type="compositionally biased region" description="Polar residues" evidence="6">
    <location>
        <begin position="155"/>
        <end position="187"/>
    </location>
</feature>
<dbReference type="PROSITE" id="PS50235">
    <property type="entry name" value="USP_3"/>
    <property type="match status" value="1"/>
</dbReference>
<evidence type="ECO:0000313" key="8">
    <source>
        <dbReference type="EMBL" id="OCF48188.1"/>
    </source>
</evidence>